<dbReference type="AlphaFoldDB" id="A0A4Y6UDY6"/>
<dbReference type="Gene3D" id="3.75.10.10">
    <property type="entry name" value="L-arginine/glycine Amidinotransferase, Chain A"/>
    <property type="match status" value="1"/>
</dbReference>
<dbReference type="SUPFAM" id="SSF55909">
    <property type="entry name" value="Pentein"/>
    <property type="match status" value="1"/>
</dbReference>
<dbReference type="RefSeq" id="WP_141443929.1">
    <property type="nucleotide sequence ID" value="NZ_CP038231.1"/>
</dbReference>
<gene>
    <name evidence="3" type="ORF">E3E12_08525</name>
</gene>
<evidence type="ECO:0000313" key="4">
    <source>
        <dbReference type="Proteomes" id="UP000318709"/>
    </source>
</evidence>
<dbReference type="GO" id="GO:0004668">
    <property type="term" value="F:protein-arginine deiminase activity"/>
    <property type="evidence" value="ECO:0007669"/>
    <property type="project" value="InterPro"/>
</dbReference>
<dbReference type="PANTHER" id="PTHR31377">
    <property type="entry name" value="AGMATINE DEIMINASE-RELATED"/>
    <property type="match status" value="1"/>
</dbReference>
<evidence type="ECO:0000256" key="1">
    <source>
        <dbReference type="ARBA" id="ARBA00022801"/>
    </source>
</evidence>
<organism evidence="3 4">
    <name type="scientific">Formicincola oecophyllae</name>
    <dbReference type="NCBI Taxonomy" id="2558361"/>
    <lineage>
        <taxon>Bacteria</taxon>
        <taxon>Pseudomonadati</taxon>
        <taxon>Pseudomonadota</taxon>
        <taxon>Alphaproteobacteria</taxon>
        <taxon>Acetobacterales</taxon>
        <taxon>Acetobacteraceae</taxon>
        <taxon>Formicincola</taxon>
    </lineage>
</organism>
<dbReference type="InterPro" id="IPR006311">
    <property type="entry name" value="TAT_signal"/>
</dbReference>
<dbReference type="KEGG" id="swf:E3E12_08525"/>
<dbReference type="Proteomes" id="UP000318709">
    <property type="component" value="Chromosome"/>
</dbReference>
<dbReference type="OrthoDB" id="9808013at2"/>
<evidence type="ECO:0000256" key="2">
    <source>
        <dbReference type="SAM" id="SignalP"/>
    </source>
</evidence>
<dbReference type="EMBL" id="CP038231">
    <property type="protein sequence ID" value="QDH14225.1"/>
    <property type="molecule type" value="Genomic_DNA"/>
</dbReference>
<dbReference type="InterPro" id="IPR007466">
    <property type="entry name" value="Peptidyl-Arg-deiminase_porph"/>
</dbReference>
<feature type="signal peptide" evidence="2">
    <location>
        <begin position="1"/>
        <end position="22"/>
    </location>
</feature>
<accession>A0A4Y6UDY6</accession>
<sequence length="373" mass="40208">MLTRRSALAALGTLGLAGFVPGAEGAGLRPAPAQPDPRLRAFHMPLEAARHTRTFMQWPVAASVYGRHELERVQQSIIDIANTIAEFEPVVLLGADTSRSGRKSGLSGAVELWDIPTDDLWCRDSGPTFVVDGKGALAIAHLRFNGWGGRQRCVHDSHVAERVAARLQVPLLETGLVGEQGGVDHDGAGLLLAHASCWVNANRNHLGRSEIAHRLCQALGGHEMIWAPGIVGADITDYHIDALARFIGPGKVLIQVDAVMDPTDPWSRAAHQTLACLKRVRGMTGRKLEIVTVPEPEHTRSKAPDFVSSYINYYVCNGAVIAAQFGDSRTDGIVEETLSELYPGRKIRMLNIDPLGESGGGIHCATQQQPMGV</sequence>
<proteinExistence type="predicted"/>
<reference evidence="3 4" key="1">
    <citation type="submission" date="2019-03" db="EMBL/GenBank/DDBJ databases">
        <title>The complete genome sequence of Swingsia_sp. F3b2 LMG30590(T).</title>
        <authorList>
            <person name="Chua K.-O."/>
            <person name="Chan K.-G."/>
            <person name="See-Too W.-S."/>
        </authorList>
    </citation>
    <scope>NUCLEOTIDE SEQUENCE [LARGE SCALE GENOMIC DNA]</scope>
    <source>
        <strain evidence="3 4">F3b2</strain>
    </source>
</reference>
<keyword evidence="4" id="KW-1185">Reference proteome</keyword>
<dbReference type="GO" id="GO:0047632">
    <property type="term" value="F:agmatine deiminase activity"/>
    <property type="evidence" value="ECO:0007669"/>
    <property type="project" value="TreeGrafter"/>
</dbReference>
<dbReference type="GO" id="GO:0009446">
    <property type="term" value="P:putrescine biosynthetic process"/>
    <property type="evidence" value="ECO:0007669"/>
    <property type="project" value="InterPro"/>
</dbReference>
<keyword evidence="2" id="KW-0732">Signal</keyword>
<feature type="chain" id="PRO_5021294629" evidence="2">
    <location>
        <begin position="23"/>
        <end position="373"/>
    </location>
</feature>
<dbReference type="PROSITE" id="PS51318">
    <property type="entry name" value="TAT"/>
    <property type="match status" value="1"/>
</dbReference>
<dbReference type="PANTHER" id="PTHR31377:SF0">
    <property type="entry name" value="AGMATINE DEIMINASE-RELATED"/>
    <property type="match status" value="1"/>
</dbReference>
<evidence type="ECO:0000313" key="3">
    <source>
        <dbReference type="EMBL" id="QDH14225.1"/>
    </source>
</evidence>
<protein>
    <submittedName>
        <fullName evidence="3">Agmatine deiminase family protein</fullName>
    </submittedName>
</protein>
<name>A0A4Y6UDY6_9PROT</name>
<keyword evidence="1" id="KW-0378">Hydrolase</keyword>
<dbReference type="Pfam" id="PF04371">
    <property type="entry name" value="PAD_porph"/>
    <property type="match status" value="1"/>
</dbReference>